<dbReference type="Proteomes" id="UP000253961">
    <property type="component" value="Unassembled WGS sequence"/>
</dbReference>
<dbReference type="Gene3D" id="1.10.10.60">
    <property type="entry name" value="Homeodomain-like"/>
    <property type="match status" value="2"/>
</dbReference>
<sequence length="310" mass="36036">MEVKLSEHATGKVVYTNTYPHNFDGKKDIDECEKEFIGETYQIRLKEKWFEGIHISITEIESVKDIDFLFELSQQNITFLYCLDGSLNYYCRNKLDHFLSIEKNQQSITVGQLNHVVFNSAGKTRYIYIQLTKPYYSKIANSEFKSDGSCNKKNIAPELALILQALLNHQHTGRVKRLFIEAKIFELIIFYINQKSGRDNFSLKKDDVDKIQLARQIVESNLQKPNSLIELSRKAGINDYKLKKGFKELTGCTVFGYLYKIRMEKAYHYLANEKKSVSEVSFLVGYKNAQHFITAFKKRYNILPGSLNKN</sequence>
<comment type="caution">
    <text evidence="4">The sequence shown here is derived from an EMBL/GenBank/DDBJ whole genome shotgun (WGS) entry which is preliminary data.</text>
</comment>
<dbReference type="PROSITE" id="PS01124">
    <property type="entry name" value="HTH_ARAC_FAMILY_2"/>
    <property type="match status" value="1"/>
</dbReference>
<dbReference type="SUPFAM" id="SSF46689">
    <property type="entry name" value="Homeodomain-like"/>
    <property type="match status" value="2"/>
</dbReference>
<keyword evidence="1" id="KW-0805">Transcription regulation</keyword>
<dbReference type="GO" id="GO:0003700">
    <property type="term" value="F:DNA-binding transcription factor activity"/>
    <property type="evidence" value="ECO:0007669"/>
    <property type="project" value="InterPro"/>
</dbReference>
<dbReference type="PANTHER" id="PTHR47893:SF1">
    <property type="entry name" value="REGULATORY PROTEIN PCHR"/>
    <property type="match status" value="1"/>
</dbReference>
<name>A0A369Q126_9SPHI</name>
<protein>
    <submittedName>
        <fullName evidence="4">AraC family transcriptional regulator</fullName>
    </submittedName>
</protein>
<gene>
    <name evidence="4" type="ORF">DU508_00870</name>
</gene>
<evidence type="ECO:0000313" key="5">
    <source>
        <dbReference type="Proteomes" id="UP000253961"/>
    </source>
</evidence>
<organism evidence="4 5">
    <name type="scientific">Pedobacter chinensis</name>
    <dbReference type="NCBI Taxonomy" id="2282421"/>
    <lineage>
        <taxon>Bacteria</taxon>
        <taxon>Pseudomonadati</taxon>
        <taxon>Bacteroidota</taxon>
        <taxon>Sphingobacteriia</taxon>
        <taxon>Sphingobacteriales</taxon>
        <taxon>Sphingobacteriaceae</taxon>
        <taxon>Pedobacter</taxon>
    </lineage>
</organism>
<dbReference type="EMBL" id="QPKV01000001">
    <property type="protein sequence ID" value="RDC58583.1"/>
    <property type="molecule type" value="Genomic_DNA"/>
</dbReference>
<evidence type="ECO:0000313" key="4">
    <source>
        <dbReference type="EMBL" id="RDC58583.1"/>
    </source>
</evidence>
<keyword evidence="2" id="KW-0804">Transcription</keyword>
<dbReference type="OrthoDB" id="799767at2"/>
<dbReference type="PANTHER" id="PTHR47893">
    <property type="entry name" value="REGULATORY PROTEIN PCHR"/>
    <property type="match status" value="1"/>
</dbReference>
<dbReference type="InterPro" id="IPR053142">
    <property type="entry name" value="PchR_regulatory_protein"/>
</dbReference>
<dbReference type="Pfam" id="PF12833">
    <property type="entry name" value="HTH_18"/>
    <property type="match status" value="1"/>
</dbReference>
<dbReference type="InterPro" id="IPR009057">
    <property type="entry name" value="Homeodomain-like_sf"/>
</dbReference>
<evidence type="ECO:0000256" key="2">
    <source>
        <dbReference type="ARBA" id="ARBA00023163"/>
    </source>
</evidence>
<dbReference type="AlphaFoldDB" id="A0A369Q126"/>
<reference evidence="4 5" key="1">
    <citation type="submission" date="2018-07" db="EMBL/GenBank/DDBJ databases">
        <title>Pedobacter sp. nov., isolated from soil.</title>
        <authorList>
            <person name="Zhou L.Y."/>
            <person name="Du Z.J."/>
        </authorList>
    </citation>
    <scope>NUCLEOTIDE SEQUENCE [LARGE SCALE GENOMIC DNA]</scope>
    <source>
        <strain evidence="4 5">JDX94</strain>
    </source>
</reference>
<keyword evidence="5" id="KW-1185">Reference proteome</keyword>
<accession>A0A369Q126</accession>
<dbReference type="SMART" id="SM00342">
    <property type="entry name" value="HTH_ARAC"/>
    <property type="match status" value="1"/>
</dbReference>
<proteinExistence type="predicted"/>
<evidence type="ECO:0000256" key="1">
    <source>
        <dbReference type="ARBA" id="ARBA00023015"/>
    </source>
</evidence>
<dbReference type="GO" id="GO:0043565">
    <property type="term" value="F:sequence-specific DNA binding"/>
    <property type="evidence" value="ECO:0007669"/>
    <property type="project" value="InterPro"/>
</dbReference>
<dbReference type="RefSeq" id="WP_115400957.1">
    <property type="nucleotide sequence ID" value="NZ_QPKV01000001.1"/>
</dbReference>
<feature type="domain" description="HTH araC/xylS-type" evidence="3">
    <location>
        <begin position="212"/>
        <end position="310"/>
    </location>
</feature>
<evidence type="ECO:0000259" key="3">
    <source>
        <dbReference type="PROSITE" id="PS01124"/>
    </source>
</evidence>
<dbReference type="InterPro" id="IPR018060">
    <property type="entry name" value="HTH_AraC"/>
</dbReference>